<reference evidence="2" key="1">
    <citation type="submission" date="2025-08" db="UniProtKB">
        <authorList>
            <consortium name="Ensembl"/>
        </authorList>
    </citation>
    <scope>IDENTIFICATION</scope>
</reference>
<sequence length="122" mass="13907">MPQVTLESFIALFEIRMFICVSAFLTDLFSGPKVVFYFSSKLRNWTEARSYCRERYTDLVIVTSDANNQVIKNLISSKVWIGLFRDSWKWEDGNNSSFLGANKCGFACLLEGIGLTDILTLI</sequence>
<dbReference type="InterPro" id="IPR001304">
    <property type="entry name" value="C-type_lectin-like"/>
</dbReference>
<name>A0A3Q3BE43_KRYMA</name>
<protein>
    <recommendedName>
        <fullName evidence="1">C-type lectin domain-containing protein</fullName>
    </recommendedName>
</protein>
<dbReference type="InterPro" id="IPR016186">
    <property type="entry name" value="C-type_lectin-like/link_sf"/>
</dbReference>
<dbReference type="PANTHER" id="PTHR45784">
    <property type="entry name" value="C-TYPE LECTIN DOMAIN FAMILY 20 MEMBER A-RELATED"/>
    <property type="match status" value="1"/>
</dbReference>
<proteinExistence type="predicted"/>
<dbReference type="AlphaFoldDB" id="A0A3Q3BE43"/>
<dbReference type="PROSITE" id="PS50041">
    <property type="entry name" value="C_TYPE_LECTIN_2"/>
    <property type="match status" value="1"/>
</dbReference>
<organism evidence="2 3">
    <name type="scientific">Kryptolebias marmoratus</name>
    <name type="common">Mangrove killifish</name>
    <name type="synonym">Rivulus marmoratus</name>
    <dbReference type="NCBI Taxonomy" id="37003"/>
    <lineage>
        <taxon>Eukaryota</taxon>
        <taxon>Metazoa</taxon>
        <taxon>Chordata</taxon>
        <taxon>Craniata</taxon>
        <taxon>Vertebrata</taxon>
        <taxon>Euteleostomi</taxon>
        <taxon>Actinopterygii</taxon>
        <taxon>Neopterygii</taxon>
        <taxon>Teleostei</taxon>
        <taxon>Neoteleostei</taxon>
        <taxon>Acanthomorphata</taxon>
        <taxon>Ovalentaria</taxon>
        <taxon>Atherinomorphae</taxon>
        <taxon>Cyprinodontiformes</taxon>
        <taxon>Rivulidae</taxon>
        <taxon>Kryptolebias</taxon>
    </lineage>
</organism>
<dbReference type="PANTHER" id="PTHR45784:SF3">
    <property type="entry name" value="C-TYPE LECTIN DOMAIN FAMILY 4 MEMBER K-LIKE-RELATED"/>
    <property type="match status" value="1"/>
</dbReference>
<dbReference type="GeneTree" id="ENSGT01090000260530"/>
<dbReference type="Ensembl" id="ENSKMAT00000028188.1">
    <property type="protein sequence ID" value="ENSKMAP00000027840.1"/>
    <property type="gene ID" value="ENSKMAG00000020650.1"/>
</dbReference>
<accession>A0A3Q3BE43</accession>
<dbReference type="Proteomes" id="UP000264800">
    <property type="component" value="Unplaced"/>
</dbReference>
<feature type="domain" description="C-type lectin" evidence="1">
    <location>
        <begin position="36"/>
        <end position="98"/>
    </location>
</feature>
<reference evidence="2" key="2">
    <citation type="submission" date="2025-09" db="UniProtKB">
        <authorList>
            <consortium name="Ensembl"/>
        </authorList>
    </citation>
    <scope>IDENTIFICATION</scope>
</reference>
<dbReference type="SUPFAM" id="SSF56436">
    <property type="entry name" value="C-type lectin-like"/>
    <property type="match status" value="1"/>
</dbReference>
<evidence type="ECO:0000259" key="1">
    <source>
        <dbReference type="PROSITE" id="PS50041"/>
    </source>
</evidence>
<evidence type="ECO:0000313" key="3">
    <source>
        <dbReference type="Proteomes" id="UP000264800"/>
    </source>
</evidence>
<keyword evidence="3" id="KW-1185">Reference proteome</keyword>
<evidence type="ECO:0000313" key="2">
    <source>
        <dbReference type="Ensembl" id="ENSKMAP00000027840.1"/>
    </source>
</evidence>
<dbReference type="Gene3D" id="3.10.100.10">
    <property type="entry name" value="Mannose-Binding Protein A, subunit A"/>
    <property type="match status" value="1"/>
</dbReference>
<dbReference type="Pfam" id="PF00059">
    <property type="entry name" value="Lectin_C"/>
    <property type="match status" value="1"/>
</dbReference>
<dbReference type="InterPro" id="IPR016187">
    <property type="entry name" value="CTDL_fold"/>
</dbReference>